<evidence type="ECO:0000259" key="2">
    <source>
        <dbReference type="SMART" id="SM00421"/>
    </source>
</evidence>
<dbReference type="GO" id="GO:0006355">
    <property type="term" value="P:regulation of DNA-templated transcription"/>
    <property type="evidence" value="ECO:0007669"/>
    <property type="project" value="InterPro"/>
</dbReference>
<dbReference type="SMART" id="SM00421">
    <property type="entry name" value="HTH_LUXR"/>
    <property type="match status" value="1"/>
</dbReference>
<dbReference type="InterPro" id="IPR000792">
    <property type="entry name" value="Tscrpt_reg_LuxR_C"/>
</dbReference>
<protein>
    <recommendedName>
        <fullName evidence="2">HTH luxR-type domain-containing protein</fullName>
    </recommendedName>
</protein>
<evidence type="ECO:0000313" key="4">
    <source>
        <dbReference type="Proteomes" id="UP000274346"/>
    </source>
</evidence>
<dbReference type="EMBL" id="LR131271">
    <property type="protein sequence ID" value="VDR25976.1"/>
    <property type="molecule type" value="Genomic_DNA"/>
</dbReference>
<dbReference type="SUPFAM" id="SSF46894">
    <property type="entry name" value="C-terminal effector domain of the bipartite response regulators"/>
    <property type="match status" value="1"/>
</dbReference>
<keyword evidence="1" id="KW-0238">DNA-binding</keyword>
<proteinExistence type="predicted"/>
<reference evidence="3 4" key="1">
    <citation type="submission" date="2018-12" db="EMBL/GenBank/DDBJ databases">
        <authorList>
            <consortium name="Pathogen Informatics"/>
        </authorList>
    </citation>
    <scope>NUCLEOTIDE SEQUENCE [LARGE SCALE GENOMIC DNA]</scope>
    <source>
        <strain evidence="3 4">NCTC13098</strain>
    </source>
</reference>
<dbReference type="KEGG" id="rtg:NCTC13098_02310"/>
<evidence type="ECO:0000313" key="3">
    <source>
        <dbReference type="EMBL" id="VDR25976.1"/>
    </source>
</evidence>
<accession>A0A3P8M1A7</accession>
<evidence type="ECO:0000256" key="1">
    <source>
        <dbReference type="ARBA" id="ARBA00023125"/>
    </source>
</evidence>
<dbReference type="GO" id="GO:0003677">
    <property type="term" value="F:DNA binding"/>
    <property type="evidence" value="ECO:0007669"/>
    <property type="project" value="UniProtKB-KW"/>
</dbReference>
<dbReference type="Proteomes" id="UP000274346">
    <property type="component" value="Chromosome"/>
</dbReference>
<dbReference type="InterPro" id="IPR036388">
    <property type="entry name" value="WH-like_DNA-bd_sf"/>
</dbReference>
<dbReference type="AlphaFoldDB" id="A0A3P8M1A7"/>
<dbReference type="Gene3D" id="1.10.10.10">
    <property type="entry name" value="Winged helix-like DNA-binding domain superfamily/Winged helix DNA-binding domain"/>
    <property type="match status" value="1"/>
</dbReference>
<name>A0A3P8M1A7_RAOTE</name>
<dbReference type="InterPro" id="IPR016032">
    <property type="entry name" value="Sig_transdc_resp-reg_C-effctor"/>
</dbReference>
<gene>
    <name evidence="3" type="ORF">NCTC13098_02310</name>
</gene>
<sequence length="205" mass="23006">MKTINIALNTRSAFIRDALVYMVNELTRDRPGVRVNFSSRSDTLAHEDIIFADLLPGEIHLCNTLIKNRKPGSSVIILHGYDALPEPAGIVNCLRDVIFFAIKSASVAQMRAIIEKVLKSAENPPIKLFKDPGLICSHCPHQTLSRSQVAVAHGLIHGFDIGKISAINKVSIKTTTYHKSKIMEKYRLNNNHDFFQFMNLLRERG</sequence>
<feature type="domain" description="HTH luxR-type" evidence="2">
    <location>
        <begin position="141"/>
        <end position="198"/>
    </location>
</feature>
<organism evidence="3 4">
    <name type="scientific">Raoultella terrigena</name>
    <name type="common">Klebsiella terrigena</name>
    <dbReference type="NCBI Taxonomy" id="577"/>
    <lineage>
        <taxon>Bacteria</taxon>
        <taxon>Pseudomonadati</taxon>
        <taxon>Pseudomonadota</taxon>
        <taxon>Gammaproteobacteria</taxon>
        <taxon>Enterobacterales</taxon>
        <taxon>Enterobacteriaceae</taxon>
        <taxon>Klebsiella/Raoultella group</taxon>
        <taxon>Raoultella</taxon>
    </lineage>
</organism>